<dbReference type="AlphaFoldDB" id="A0A2G8TK11"/>
<reference evidence="1 2" key="1">
    <citation type="submission" date="2017-10" db="EMBL/GenBank/DDBJ databases">
        <title>Massilia psychrophilum sp. nov., a novel purple-pigmented bacterium isolated from Tianshan glacier, Xinjiang Municipality, China.</title>
        <authorList>
            <person name="Wang H."/>
        </authorList>
    </citation>
    <scope>NUCLEOTIDE SEQUENCE [LARGE SCALE GENOMIC DNA]</scope>
    <source>
        <strain evidence="1 2">JCM 30074</strain>
    </source>
</reference>
<keyword evidence="2" id="KW-1185">Reference proteome</keyword>
<name>A0A2G8TK11_9BURK</name>
<sequence>MKPTRHSPLLTQQGEEIDLPFAPAPWRLKQCQQTGIVFLANPPAYAELNQEFAYELTFEKETEARRAAEPLRYAFSAGLKRFRSQVLKRNKILAIVQSLVAQSSSKRINVLDVGCGWGSLLDEMFDSMPQALKERCVPHGIEISQELSRISDTKLMARGGRCIHAPSLEGITQFERGYFDLIVMASYLEHETNPLQVLEQCRLRLKHGGSVVVKVPNYDCFNRMLRGPRWCGFRWPDHVNYFTPVTLSAMANKAALFVSRMTMLDRNPLSDNMYAILSTSDERKHQAKNNDAN</sequence>
<dbReference type="Proteomes" id="UP000230390">
    <property type="component" value="Unassembled WGS sequence"/>
</dbReference>
<organism evidence="1 2">
    <name type="scientific">Massilia eurypsychrophila</name>
    <dbReference type="NCBI Taxonomy" id="1485217"/>
    <lineage>
        <taxon>Bacteria</taxon>
        <taxon>Pseudomonadati</taxon>
        <taxon>Pseudomonadota</taxon>
        <taxon>Betaproteobacteria</taxon>
        <taxon>Burkholderiales</taxon>
        <taxon>Oxalobacteraceae</taxon>
        <taxon>Telluria group</taxon>
        <taxon>Massilia</taxon>
    </lineage>
</organism>
<dbReference type="PANTHER" id="PTHR43861:SF6">
    <property type="entry name" value="METHYLTRANSFERASE TYPE 11"/>
    <property type="match status" value="1"/>
</dbReference>
<dbReference type="Pfam" id="PF13489">
    <property type="entry name" value="Methyltransf_23"/>
    <property type="match status" value="1"/>
</dbReference>
<comment type="caution">
    <text evidence="1">The sequence shown here is derived from an EMBL/GenBank/DDBJ whole genome shotgun (WGS) entry which is preliminary data.</text>
</comment>
<dbReference type="PANTHER" id="PTHR43861">
    <property type="entry name" value="TRANS-ACONITATE 2-METHYLTRANSFERASE-RELATED"/>
    <property type="match status" value="1"/>
</dbReference>
<proteinExistence type="predicted"/>
<dbReference type="InterPro" id="IPR029063">
    <property type="entry name" value="SAM-dependent_MTases_sf"/>
</dbReference>
<evidence type="ECO:0000313" key="2">
    <source>
        <dbReference type="Proteomes" id="UP000230390"/>
    </source>
</evidence>
<evidence type="ECO:0000313" key="1">
    <source>
        <dbReference type="EMBL" id="PIL46377.1"/>
    </source>
</evidence>
<dbReference type="CDD" id="cd02440">
    <property type="entry name" value="AdoMet_MTases"/>
    <property type="match status" value="1"/>
</dbReference>
<dbReference type="SUPFAM" id="SSF53335">
    <property type="entry name" value="S-adenosyl-L-methionine-dependent methyltransferases"/>
    <property type="match status" value="1"/>
</dbReference>
<dbReference type="RefSeq" id="WP_099787267.1">
    <property type="nucleotide sequence ID" value="NZ_JBHLYV010000001.1"/>
</dbReference>
<dbReference type="EMBL" id="PDOC01000002">
    <property type="protein sequence ID" value="PIL46377.1"/>
    <property type="molecule type" value="Genomic_DNA"/>
</dbReference>
<gene>
    <name evidence="1" type="ORF">CR105_04710</name>
</gene>
<protein>
    <recommendedName>
        <fullName evidence="3">SAM-dependent methyltransferase</fullName>
    </recommendedName>
</protein>
<accession>A0A2G8TK11</accession>
<dbReference type="Gene3D" id="3.40.50.150">
    <property type="entry name" value="Vaccinia Virus protein VP39"/>
    <property type="match status" value="1"/>
</dbReference>
<evidence type="ECO:0008006" key="3">
    <source>
        <dbReference type="Google" id="ProtNLM"/>
    </source>
</evidence>
<dbReference type="OrthoDB" id="9816564at2"/>